<organism evidence="9 10">
    <name type="scientific">Natronocalculus amylovorans</name>
    <dbReference type="NCBI Taxonomy" id="2917812"/>
    <lineage>
        <taxon>Archaea</taxon>
        <taxon>Methanobacteriati</taxon>
        <taxon>Methanobacteriota</taxon>
        <taxon>Stenosarchaea group</taxon>
        <taxon>Halobacteria</taxon>
        <taxon>Halobacteriales</taxon>
        <taxon>Haloferacaceae</taxon>
        <taxon>Natronocalculus</taxon>
    </lineage>
</organism>
<keyword evidence="3" id="KW-1003">Cell membrane</keyword>
<evidence type="ECO:0000256" key="7">
    <source>
        <dbReference type="SAM" id="MobiDB-lite"/>
    </source>
</evidence>
<dbReference type="Pfam" id="PF00005">
    <property type="entry name" value="ABC_tran"/>
    <property type="match status" value="2"/>
</dbReference>
<evidence type="ECO:0000256" key="5">
    <source>
        <dbReference type="ARBA" id="ARBA00022840"/>
    </source>
</evidence>
<feature type="domain" description="ABC transporter" evidence="8">
    <location>
        <begin position="7"/>
        <end position="273"/>
    </location>
</feature>
<evidence type="ECO:0000313" key="9">
    <source>
        <dbReference type="EMBL" id="MCL9818220.1"/>
    </source>
</evidence>
<dbReference type="RefSeq" id="WP_250585727.1">
    <property type="nucleotide sequence ID" value="NZ_JAKRVX010000008.1"/>
</dbReference>
<reference evidence="9" key="2">
    <citation type="submission" date="2022-02" db="EMBL/GenBank/DDBJ databases">
        <authorList>
            <person name="Elcheninov A.G."/>
            <person name="Sorokin D.Y."/>
            <person name="Kublanov I.V."/>
        </authorList>
    </citation>
    <scope>NUCLEOTIDE SEQUENCE</scope>
    <source>
        <strain evidence="9">AArc-St2</strain>
    </source>
</reference>
<dbReference type="InterPro" id="IPR017871">
    <property type="entry name" value="ABC_transporter-like_CS"/>
</dbReference>
<protein>
    <submittedName>
        <fullName evidence="9">ABC transporter ATP-binding protein</fullName>
    </submittedName>
</protein>
<dbReference type="PANTHER" id="PTHR43297">
    <property type="entry name" value="OLIGOPEPTIDE TRANSPORT ATP-BINDING PROTEIN APPD"/>
    <property type="match status" value="1"/>
</dbReference>
<dbReference type="Pfam" id="PF08352">
    <property type="entry name" value="oligo_HPY"/>
    <property type="match status" value="2"/>
</dbReference>
<gene>
    <name evidence="9" type="ORF">AArcSt2_14860</name>
</gene>
<dbReference type="PROSITE" id="PS50893">
    <property type="entry name" value="ABC_TRANSPORTER_2"/>
    <property type="match status" value="2"/>
</dbReference>
<dbReference type="GO" id="GO:0005886">
    <property type="term" value="C:plasma membrane"/>
    <property type="evidence" value="ECO:0007669"/>
    <property type="project" value="UniProtKB-SubCell"/>
</dbReference>
<feature type="compositionally biased region" description="Polar residues" evidence="7">
    <location>
        <begin position="370"/>
        <end position="394"/>
    </location>
</feature>
<dbReference type="InterPro" id="IPR050388">
    <property type="entry name" value="ABC_Ni/Peptide_Import"/>
</dbReference>
<dbReference type="PANTHER" id="PTHR43297:SF2">
    <property type="entry name" value="DIPEPTIDE TRANSPORT ATP-BINDING PROTEIN DPPD"/>
    <property type="match status" value="1"/>
</dbReference>
<comment type="subcellular location">
    <subcellularLocation>
        <location evidence="1">Cell membrane</location>
        <topology evidence="1">Peripheral membrane protein</topology>
    </subcellularLocation>
</comment>
<evidence type="ECO:0000256" key="3">
    <source>
        <dbReference type="ARBA" id="ARBA00022475"/>
    </source>
</evidence>
<keyword evidence="5 9" id="KW-0067">ATP-binding</keyword>
<keyword evidence="4" id="KW-0547">Nucleotide-binding</keyword>
<dbReference type="InterPro" id="IPR003593">
    <property type="entry name" value="AAA+_ATPase"/>
</dbReference>
<dbReference type="FunFam" id="3.40.50.300:FF:000016">
    <property type="entry name" value="Oligopeptide ABC transporter ATP-binding component"/>
    <property type="match status" value="2"/>
</dbReference>
<dbReference type="NCBIfam" id="NF008453">
    <property type="entry name" value="PRK11308.1"/>
    <property type="match status" value="2"/>
</dbReference>
<dbReference type="CDD" id="cd03257">
    <property type="entry name" value="ABC_NikE_OppD_transporters"/>
    <property type="match status" value="2"/>
</dbReference>
<feature type="region of interest" description="Disordered" evidence="7">
    <location>
        <begin position="360"/>
        <end position="394"/>
    </location>
</feature>
<dbReference type="PROSITE" id="PS00211">
    <property type="entry name" value="ABC_TRANSPORTER_1"/>
    <property type="match status" value="2"/>
</dbReference>
<keyword evidence="2" id="KW-0813">Transport</keyword>
<evidence type="ECO:0000256" key="2">
    <source>
        <dbReference type="ARBA" id="ARBA00022448"/>
    </source>
</evidence>
<evidence type="ECO:0000256" key="1">
    <source>
        <dbReference type="ARBA" id="ARBA00004202"/>
    </source>
</evidence>
<dbReference type="NCBIfam" id="TIGR01727">
    <property type="entry name" value="oligo_HPY"/>
    <property type="match status" value="2"/>
</dbReference>
<evidence type="ECO:0000256" key="6">
    <source>
        <dbReference type="ARBA" id="ARBA00023136"/>
    </source>
</evidence>
<accession>A0AAE3FZS3</accession>
<feature type="domain" description="ABC transporter" evidence="8">
    <location>
        <begin position="400"/>
        <end position="664"/>
    </location>
</feature>
<dbReference type="Proteomes" id="UP001203207">
    <property type="component" value="Unassembled WGS sequence"/>
</dbReference>
<evidence type="ECO:0000256" key="4">
    <source>
        <dbReference type="ARBA" id="ARBA00022741"/>
    </source>
</evidence>
<dbReference type="InterPro" id="IPR003439">
    <property type="entry name" value="ABC_transporter-like_ATP-bd"/>
</dbReference>
<dbReference type="GO" id="GO:0016887">
    <property type="term" value="F:ATP hydrolysis activity"/>
    <property type="evidence" value="ECO:0007669"/>
    <property type="project" value="InterPro"/>
</dbReference>
<dbReference type="AlphaFoldDB" id="A0AAE3FZS3"/>
<dbReference type="Gene3D" id="3.40.50.300">
    <property type="entry name" value="P-loop containing nucleotide triphosphate hydrolases"/>
    <property type="match status" value="2"/>
</dbReference>
<sequence length="815" mass="90167">MTEKPILEVTNLQTQFRTDDGTIRAVDGVSFTLHEREILGLVGESGAGKSVAIKSILGLIEEPGQIVAGEITYKGETIYAVEQDEDGIPRPTAESYTDAQIRKRIRGNEIAIILQDPMESLNPVYTIGSQIQDVIELNRDLRGAAAKSDAIEMLREVGIPDPETNFHEYPHEFSGGQRQRIMIAMALACEPSVIIADEPTTALDVTVEGQILDLVNDLKDKYDTSFIWVTHDMSVVAELCDRVNVMYLGNIVESAPVRELFYDTKHPYTQALLASIPRPDRKQDELQSIAGLMPSARDPPQGCRFHTRCPGAKKICQEVQPPLQAFTESDRGENKNTNHTVSCLQYDSFKTEYENSEYIQNEANPDGTPHIQSQAQAQTQNVSSPAERTSTHIDTSSPILQLNEVRKEFNTSSGLFGPLSVSLSGGIPQIEWSPEVLTAVDGVSMNVYPGETLGLVGESGCGKSTLAKTIVRLLEPTDGSVMFDGESLSDLSGEPLRQKRRDIQMVFQDPHSSLDPRMTIGKIIEEPMKVNKLYDADTRRERAFDLLEKVGLNPSQYNRYPHEFSGGQRQRVNLARALSVDPKLVVCDEPVSALDVSVQAQVLSIMRDLQEEFNLTYLFISHDLSVIRQISDRVAVMYLGRIVEIGKTADVFADPKHPYTRGLLSSIPIPDPDTVKERENMVGDVPSPLNPPSGCHFNPRCTAFIPPDQYSGHPHWDETLAFVRAVGRRAFVADDPVSIHESFFANGVPDDALGTVISDTIDQLVAGEWDAAHDLLTDEFISPSVCTQSVSEYEAGDNDRVVLCHRYADDFEQAP</sequence>
<comment type="caution">
    <text evidence="9">The sequence shown here is derived from an EMBL/GenBank/DDBJ whole genome shotgun (WGS) entry which is preliminary data.</text>
</comment>
<dbReference type="EMBL" id="JAKRVX010000008">
    <property type="protein sequence ID" value="MCL9818220.1"/>
    <property type="molecule type" value="Genomic_DNA"/>
</dbReference>
<evidence type="ECO:0000313" key="10">
    <source>
        <dbReference type="Proteomes" id="UP001203207"/>
    </source>
</evidence>
<dbReference type="GO" id="GO:0015833">
    <property type="term" value="P:peptide transport"/>
    <property type="evidence" value="ECO:0007669"/>
    <property type="project" value="InterPro"/>
</dbReference>
<dbReference type="NCBIfam" id="NF007739">
    <property type="entry name" value="PRK10419.1"/>
    <property type="match status" value="2"/>
</dbReference>
<keyword evidence="6" id="KW-0472">Membrane</keyword>
<reference evidence="9" key="1">
    <citation type="journal article" date="2022" name="Syst. Appl. Microbiol.">
        <title>Natronocalculus amylovorans gen. nov., sp. nov., and Natranaeroarchaeum aerophilus sp. nov., dominant culturable amylolytic natronoarchaea from hypersaline soda lakes in southwestern Siberia.</title>
        <authorList>
            <person name="Sorokin D.Y."/>
            <person name="Elcheninov A.G."/>
            <person name="Khizhniak T.V."/>
            <person name="Koenen M."/>
            <person name="Bale N.J."/>
            <person name="Damste J.S.S."/>
            <person name="Kublanov I.V."/>
        </authorList>
    </citation>
    <scope>NUCLEOTIDE SEQUENCE</scope>
    <source>
        <strain evidence="9">AArc-St2</strain>
    </source>
</reference>
<dbReference type="InterPro" id="IPR027417">
    <property type="entry name" value="P-loop_NTPase"/>
</dbReference>
<proteinExistence type="predicted"/>
<name>A0AAE3FZS3_9EURY</name>
<dbReference type="SMART" id="SM00382">
    <property type="entry name" value="AAA"/>
    <property type="match status" value="2"/>
</dbReference>
<dbReference type="InterPro" id="IPR013563">
    <property type="entry name" value="Oligopep_ABC_C"/>
</dbReference>
<dbReference type="GO" id="GO:0005524">
    <property type="term" value="F:ATP binding"/>
    <property type="evidence" value="ECO:0007669"/>
    <property type="project" value="UniProtKB-KW"/>
</dbReference>
<evidence type="ECO:0000259" key="8">
    <source>
        <dbReference type="PROSITE" id="PS50893"/>
    </source>
</evidence>
<dbReference type="SUPFAM" id="SSF52540">
    <property type="entry name" value="P-loop containing nucleoside triphosphate hydrolases"/>
    <property type="match status" value="2"/>
</dbReference>
<keyword evidence="10" id="KW-1185">Reference proteome</keyword>